<organism evidence="1 2">
    <name type="scientific">Paenibacillus psychroresistens</name>
    <dbReference type="NCBI Taxonomy" id="1778678"/>
    <lineage>
        <taxon>Bacteria</taxon>
        <taxon>Bacillati</taxon>
        <taxon>Bacillota</taxon>
        <taxon>Bacilli</taxon>
        <taxon>Bacillales</taxon>
        <taxon>Paenibacillaceae</taxon>
        <taxon>Paenibacillus</taxon>
    </lineage>
</organism>
<dbReference type="EMBL" id="CP034235">
    <property type="protein sequence ID" value="QGQ97545.1"/>
    <property type="molecule type" value="Genomic_DNA"/>
</dbReference>
<name>A0A6B8RPT4_9BACL</name>
<proteinExistence type="predicted"/>
<reference evidence="2" key="1">
    <citation type="submission" date="2018-11" db="EMBL/GenBank/DDBJ databases">
        <title>Complete genome sequence of Paenibacillus sp. ML311-T8.</title>
        <authorList>
            <person name="Nam Y.-D."/>
            <person name="Kang J."/>
            <person name="Chung W.-H."/>
            <person name="Park Y.S."/>
        </authorList>
    </citation>
    <scope>NUCLEOTIDE SEQUENCE [LARGE SCALE GENOMIC DNA]</scope>
    <source>
        <strain evidence="2">ML311-T8</strain>
    </source>
</reference>
<dbReference type="AlphaFoldDB" id="A0A6B8RPT4"/>
<accession>A0A6B8RPT4</accession>
<protein>
    <submittedName>
        <fullName evidence="1">Uncharacterized protein</fullName>
    </submittedName>
</protein>
<evidence type="ECO:0000313" key="2">
    <source>
        <dbReference type="Proteomes" id="UP000426246"/>
    </source>
</evidence>
<gene>
    <name evidence="1" type="ORF">EHS13_22970</name>
</gene>
<sequence>MDTIELSNILKVLTDNQNIIIEPPIIDTEYNGDSPQGIFDHDNRRITLYTKVILKTFDSRSNEYKGINKLDYCVLVYCHELGHLTNENLEITERIQSLKGAFNVSVKADFISVFSLLINLVIKSEHLAWKNGEKYLNLSHQSLSDQFNLMNGYNIVDKFNILFSKIKLALDGINNKEKFEEIINGIIDCLTDEAELYIKKFEKYIRLPVRHAI</sequence>
<dbReference type="RefSeq" id="WP_155702650.1">
    <property type="nucleotide sequence ID" value="NZ_CP034235.1"/>
</dbReference>
<evidence type="ECO:0000313" key="1">
    <source>
        <dbReference type="EMBL" id="QGQ97545.1"/>
    </source>
</evidence>
<dbReference type="Proteomes" id="UP000426246">
    <property type="component" value="Chromosome"/>
</dbReference>
<dbReference type="KEGG" id="ppsc:EHS13_22970"/>
<keyword evidence="2" id="KW-1185">Reference proteome</keyword>